<evidence type="ECO:0000256" key="4">
    <source>
        <dbReference type="ARBA" id="ARBA00022801"/>
    </source>
</evidence>
<accession>A0A6P8TXH1</accession>
<dbReference type="InterPro" id="IPR014014">
    <property type="entry name" value="RNA_helicase_DEAD_Q_motif"/>
</dbReference>
<gene>
    <name evidence="13" type="primary">ddx59</name>
</gene>
<dbReference type="SMART" id="SM00490">
    <property type="entry name" value="HELICc"/>
    <property type="match status" value="1"/>
</dbReference>
<dbReference type="EC" id="3.6.4.13" evidence="2"/>
<feature type="region of interest" description="Disordered" evidence="8">
    <location>
        <begin position="584"/>
        <end position="611"/>
    </location>
</feature>
<sequence>MFMPRALKVKRPAQVSGPVLNKKSKVSQEERKDEGSSATPVQKEEISEGTKTQDETIKASGESACLTESQVLKDEDPSASSDEEEEEEPVKSFKKSQRWPEPGEPVCVMCGRYGEYICDSTDNDVCSLECKAKHLFKMGMGTGADVFNRKDTIGDERTQPQQSAVDTDGVGGSEAVYAYKDDLFISGLTEEQVQRIKQELGIETQGSEVKRPILEFEHCGFPATLNGNLKKAGYAAPTPVQMQMVPVGLTGRDVIVSADTGSGKTVAFLLPVVVRALEPTQSAGSPVALILTPTRELAIQIERQAKELVIGVPNMRTALLVGGMPLPQQLHRLKSSIKIIIATPGRLIEILKQKAVQLDMVKVVVVDEVDTMLKMGFQQQVLEVLEHVPEEHQTLLASATIPTGTEELAARLVRDPVRIAIGEKNQPCANVRQIVLWLEEPSKKKKLFEILNDSKLYQPPVVVFVDCKLGADLLCEAVAKVTGLNTVAIHSDKTQWQRNRILRGLLEGDFEVVISTGVLGRGLDLANVKLVVNFDMPNTMDEYVHQVGRAGRLGHRGTAITFLNNTHKRMFLEVVKRVKATGSSLPPQLLNSPYLHEQQKRERKKVKQESDNTLVTKNNLIDIIRKHDRRKK</sequence>
<dbReference type="SUPFAM" id="SSF52540">
    <property type="entry name" value="P-loop containing nucleoside triphosphate hydrolases"/>
    <property type="match status" value="2"/>
</dbReference>
<dbReference type="GO" id="GO:0003724">
    <property type="term" value="F:RNA helicase activity"/>
    <property type="evidence" value="ECO:0007669"/>
    <property type="project" value="UniProtKB-EC"/>
</dbReference>
<dbReference type="CDD" id="cd18787">
    <property type="entry name" value="SF2_C_DEAD"/>
    <property type="match status" value="1"/>
</dbReference>
<dbReference type="InterPro" id="IPR011545">
    <property type="entry name" value="DEAD/DEAH_box_helicase_dom"/>
</dbReference>
<dbReference type="RefSeq" id="XP_034069013.1">
    <property type="nucleotide sequence ID" value="XM_034213122.1"/>
</dbReference>
<evidence type="ECO:0000256" key="5">
    <source>
        <dbReference type="ARBA" id="ARBA00022806"/>
    </source>
</evidence>
<proteinExistence type="inferred from homology"/>
<evidence type="ECO:0000313" key="13">
    <source>
        <dbReference type="RefSeq" id="XP_034069013.1"/>
    </source>
</evidence>
<keyword evidence="3" id="KW-0547">Nucleotide-binding</keyword>
<comment type="similarity">
    <text evidence="1">Belongs to the DEAD box helicase family. DDX59 subfamily.</text>
</comment>
<evidence type="ECO:0000256" key="7">
    <source>
        <dbReference type="PROSITE-ProRule" id="PRU00552"/>
    </source>
</evidence>
<dbReference type="GO" id="GO:0003676">
    <property type="term" value="F:nucleic acid binding"/>
    <property type="evidence" value="ECO:0007669"/>
    <property type="project" value="InterPro"/>
</dbReference>
<feature type="short sequence motif" description="Q motif" evidence="7">
    <location>
        <begin position="214"/>
        <end position="242"/>
    </location>
</feature>
<reference evidence="13" key="1">
    <citation type="submission" date="2025-08" db="UniProtKB">
        <authorList>
            <consortium name="RefSeq"/>
        </authorList>
    </citation>
    <scope>IDENTIFICATION</scope>
</reference>
<feature type="compositionally biased region" description="Basic and acidic residues" evidence="8">
    <location>
        <begin position="26"/>
        <end position="35"/>
    </location>
</feature>
<dbReference type="GO" id="GO:0016787">
    <property type="term" value="F:hydrolase activity"/>
    <property type="evidence" value="ECO:0007669"/>
    <property type="project" value="UniProtKB-KW"/>
</dbReference>
<organism evidence="12 13">
    <name type="scientific">Gymnodraco acuticeps</name>
    <name type="common">Antarctic dragonfish</name>
    <dbReference type="NCBI Taxonomy" id="8218"/>
    <lineage>
        <taxon>Eukaryota</taxon>
        <taxon>Metazoa</taxon>
        <taxon>Chordata</taxon>
        <taxon>Craniata</taxon>
        <taxon>Vertebrata</taxon>
        <taxon>Euteleostomi</taxon>
        <taxon>Actinopterygii</taxon>
        <taxon>Neopterygii</taxon>
        <taxon>Teleostei</taxon>
        <taxon>Neoteleostei</taxon>
        <taxon>Acanthomorphata</taxon>
        <taxon>Eupercaria</taxon>
        <taxon>Perciformes</taxon>
        <taxon>Notothenioidei</taxon>
        <taxon>Bathydraconidae</taxon>
        <taxon>Gymnodraco</taxon>
    </lineage>
</organism>
<dbReference type="PROSITE" id="PS51194">
    <property type="entry name" value="HELICASE_CTER"/>
    <property type="match status" value="1"/>
</dbReference>
<dbReference type="PANTHER" id="PTHR47959">
    <property type="entry name" value="ATP-DEPENDENT RNA HELICASE RHLE-RELATED"/>
    <property type="match status" value="1"/>
</dbReference>
<dbReference type="PROSITE" id="PS51195">
    <property type="entry name" value="Q_MOTIF"/>
    <property type="match status" value="1"/>
</dbReference>
<dbReference type="Pfam" id="PF00271">
    <property type="entry name" value="Helicase_C"/>
    <property type="match status" value="1"/>
</dbReference>
<dbReference type="Gene3D" id="3.30.60.220">
    <property type="match status" value="1"/>
</dbReference>
<name>A0A6P8TXH1_GYMAC</name>
<dbReference type="CTD" id="83479"/>
<dbReference type="FunFam" id="3.30.60.220:FF:000001">
    <property type="entry name" value="Probable ATP-dependent RNA helicase DDX59"/>
    <property type="match status" value="1"/>
</dbReference>
<evidence type="ECO:0000259" key="11">
    <source>
        <dbReference type="PROSITE" id="PS51195"/>
    </source>
</evidence>
<dbReference type="CDD" id="cd23022">
    <property type="entry name" value="zf-HIT_DDX59"/>
    <property type="match status" value="1"/>
</dbReference>
<dbReference type="InterPro" id="IPR007529">
    <property type="entry name" value="Znf_HIT"/>
</dbReference>
<evidence type="ECO:0000256" key="6">
    <source>
        <dbReference type="ARBA" id="ARBA00022840"/>
    </source>
</evidence>
<dbReference type="Proteomes" id="UP000515161">
    <property type="component" value="Unplaced"/>
</dbReference>
<dbReference type="AlphaFoldDB" id="A0A6P8TXH1"/>
<dbReference type="Gene3D" id="3.40.50.300">
    <property type="entry name" value="P-loop containing nucleotide triphosphate hydrolases"/>
    <property type="match status" value="2"/>
</dbReference>
<keyword evidence="5 13" id="KW-0347">Helicase</keyword>
<keyword evidence="4" id="KW-0378">Hydrolase</keyword>
<dbReference type="GO" id="GO:0005524">
    <property type="term" value="F:ATP binding"/>
    <property type="evidence" value="ECO:0007669"/>
    <property type="project" value="UniProtKB-KW"/>
</dbReference>
<evidence type="ECO:0000256" key="8">
    <source>
        <dbReference type="SAM" id="MobiDB-lite"/>
    </source>
</evidence>
<evidence type="ECO:0000259" key="10">
    <source>
        <dbReference type="PROSITE" id="PS51194"/>
    </source>
</evidence>
<feature type="compositionally biased region" description="Basic and acidic residues" evidence="8">
    <location>
        <begin position="42"/>
        <end position="57"/>
    </location>
</feature>
<evidence type="ECO:0000256" key="1">
    <source>
        <dbReference type="ARBA" id="ARBA00009718"/>
    </source>
</evidence>
<dbReference type="InterPro" id="IPR027417">
    <property type="entry name" value="P-loop_NTPase"/>
</dbReference>
<feature type="domain" description="Helicase ATP-binding" evidence="9">
    <location>
        <begin position="245"/>
        <end position="419"/>
    </location>
</feature>
<protein>
    <recommendedName>
        <fullName evidence="2">RNA helicase</fullName>
        <ecNumber evidence="2">3.6.4.13</ecNumber>
    </recommendedName>
</protein>
<dbReference type="InterPro" id="IPR050079">
    <property type="entry name" value="DEAD_box_RNA_helicase"/>
</dbReference>
<dbReference type="PROSITE" id="PS51192">
    <property type="entry name" value="HELICASE_ATP_BIND_1"/>
    <property type="match status" value="1"/>
</dbReference>
<evidence type="ECO:0000256" key="2">
    <source>
        <dbReference type="ARBA" id="ARBA00012552"/>
    </source>
</evidence>
<dbReference type="SMART" id="SM00487">
    <property type="entry name" value="DEXDc"/>
    <property type="match status" value="1"/>
</dbReference>
<dbReference type="GeneID" id="117544241"/>
<dbReference type="Pfam" id="PF00270">
    <property type="entry name" value="DEAD"/>
    <property type="match status" value="1"/>
</dbReference>
<feature type="domain" description="DEAD-box RNA helicase Q" evidence="11">
    <location>
        <begin position="214"/>
        <end position="242"/>
    </location>
</feature>
<dbReference type="InterPro" id="IPR014001">
    <property type="entry name" value="Helicase_ATP-bd"/>
</dbReference>
<evidence type="ECO:0000259" key="9">
    <source>
        <dbReference type="PROSITE" id="PS51192"/>
    </source>
</evidence>
<feature type="domain" description="Helicase C-terminal" evidence="10">
    <location>
        <begin position="430"/>
        <end position="593"/>
    </location>
</feature>
<feature type="region of interest" description="Disordered" evidence="8">
    <location>
        <begin position="1"/>
        <end position="101"/>
    </location>
</feature>
<dbReference type="InterPro" id="IPR001650">
    <property type="entry name" value="Helicase_C-like"/>
</dbReference>
<dbReference type="Pfam" id="PF04438">
    <property type="entry name" value="zf-HIT"/>
    <property type="match status" value="1"/>
</dbReference>
<evidence type="ECO:0000313" key="12">
    <source>
        <dbReference type="Proteomes" id="UP000515161"/>
    </source>
</evidence>
<keyword evidence="12" id="KW-1185">Reference proteome</keyword>
<dbReference type="PANTHER" id="PTHR47959:SF1">
    <property type="entry name" value="ATP-DEPENDENT RNA HELICASE DBPA"/>
    <property type="match status" value="1"/>
</dbReference>
<dbReference type="GO" id="GO:0005829">
    <property type="term" value="C:cytosol"/>
    <property type="evidence" value="ECO:0007669"/>
    <property type="project" value="TreeGrafter"/>
</dbReference>
<keyword evidence="6" id="KW-0067">ATP-binding</keyword>
<evidence type="ECO:0000256" key="3">
    <source>
        <dbReference type="ARBA" id="ARBA00022741"/>
    </source>
</evidence>